<name>A0A6J5LYX4_9CAUD</name>
<gene>
    <name evidence="1" type="ORF">UFOVP342_56</name>
</gene>
<organism evidence="1">
    <name type="scientific">uncultured Caudovirales phage</name>
    <dbReference type="NCBI Taxonomy" id="2100421"/>
    <lineage>
        <taxon>Viruses</taxon>
        <taxon>Duplodnaviria</taxon>
        <taxon>Heunggongvirae</taxon>
        <taxon>Uroviricota</taxon>
        <taxon>Caudoviricetes</taxon>
        <taxon>Peduoviridae</taxon>
        <taxon>Maltschvirus</taxon>
        <taxon>Maltschvirus maltsch</taxon>
    </lineage>
</organism>
<protein>
    <submittedName>
        <fullName evidence="1">Uncharacterized protein</fullName>
    </submittedName>
</protein>
<sequence>MKPLAWLIREFDGKGNLVWYGILTSEPTELSWFKDLKNKQHNVEIIPLIADEKNIKKVTNVKKYDSKLLVEANIGL</sequence>
<accession>A0A6J5LYX4</accession>
<reference evidence="1" key="1">
    <citation type="submission" date="2020-04" db="EMBL/GenBank/DDBJ databases">
        <authorList>
            <person name="Chiriac C."/>
            <person name="Salcher M."/>
            <person name="Ghai R."/>
            <person name="Kavagutti S V."/>
        </authorList>
    </citation>
    <scope>NUCLEOTIDE SEQUENCE</scope>
</reference>
<proteinExistence type="predicted"/>
<dbReference type="EMBL" id="LR796361">
    <property type="protein sequence ID" value="CAB4139608.1"/>
    <property type="molecule type" value="Genomic_DNA"/>
</dbReference>
<evidence type="ECO:0000313" key="1">
    <source>
        <dbReference type="EMBL" id="CAB4139608.1"/>
    </source>
</evidence>